<reference evidence="1" key="1">
    <citation type="journal article" date="2019" name="bioRxiv">
        <title>The Genome of the Zebra Mussel, Dreissena polymorpha: A Resource for Invasive Species Research.</title>
        <authorList>
            <person name="McCartney M.A."/>
            <person name="Auch B."/>
            <person name="Kono T."/>
            <person name="Mallez S."/>
            <person name="Zhang Y."/>
            <person name="Obille A."/>
            <person name="Becker A."/>
            <person name="Abrahante J.E."/>
            <person name="Garbe J."/>
            <person name="Badalamenti J.P."/>
            <person name="Herman A."/>
            <person name="Mangelson H."/>
            <person name="Liachko I."/>
            <person name="Sullivan S."/>
            <person name="Sone E.D."/>
            <person name="Koren S."/>
            <person name="Silverstein K.A.T."/>
            <person name="Beckman K.B."/>
            <person name="Gohl D.M."/>
        </authorList>
    </citation>
    <scope>NUCLEOTIDE SEQUENCE</scope>
    <source>
        <strain evidence="1">Duluth1</strain>
        <tissue evidence="1">Whole animal</tissue>
    </source>
</reference>
<reference evidence="1" key="2">
    <citation type="submission" date="2020-11" db="EMBL/GenBank/DDBJ databases">
        <authorList>
            <person name="McCartney M.A."/>
            <person name="Auch B."/>
            <person name="Kono T."/>
            <person name="Mallez S."/>
            <person name="Becker A."/>
            <person name="Gohl D.M."/>
            <person name="Silverstein K.A.T."/>
            <person name="Koren S."/>
            <person name="Bechman K.B."/>
            <person name="Herman A."/>
            <person name="Abrahante J.E."/>
            <person name="Garbe J."/>
        </authorList>
    </citation>
    <scope>NUCLEOTIDE SEQUENCE</scope>
    <source>
        <strain evidence="1">Duluth1</strain>
        <tissue evidence="1">Whole animal</tissue>
    </source>
</reference>
<dbReference type="Proteomes" id="UP000828390">
    <property type="component" value="Unassembled WGS sequence"/>
</dbReference>
<proteinExistence type="predicted"/>
<sequence length="104" mass="12034">MCLSFKVKTDAIDEVLAEVAQYDELPLNRYCETATVTVEFLQQEPRIKAFDVPKVVTDILPKMFELEKSFVFEKMWSETCKSVGQTCATYDDIITNIWDPAEKR</sequence>
<dbReference type="EMBL" id="JAIWYP010000012">
    <property type="protein sequence ID" value="KAH3728264.1"/>
    <property type="molecule type" value="Genomic_DNA"/>
</dbReference>
<evidence type="ECO:0000313" key="1">
    <source>
        <dbReference type="EMBL" id="KAH3728264.1"/>
    </source>
</evidence>
<protein>
    <submittedName>
        <fullName evidence="1">Uncharacterized protein</fullName>
    </submittedName>
</protein>
<gene>
    <name evidence="1" type="ORF">DPMN_054218</name>
</gene>
<keyword evidence="2" id="KW-1185">Reference proteome</keyword>
<dbReference type="AlphaFoldDB" id="A0A9D4CP89"/>
<organism evidence="1 2">
    <name type="scientific">Dreissena polymorpha</name>
    <name type="common">Zebra mussel</name>
    <name type="synonym">Mytilus polymorpha</name>
    <dbReference type="NCBI Taxonomy" id="45954"/>
    <lineage>
        <taxon>Eukaryota</taxon>
        <taxon>Metazoa</taxon>
        <taxon>Spiralia</taxon>
        <taxon>Lophotrochozoa</taxon>
        <taxon>Mollusca</taxon>
        <taxon>Bivalvia</taxon>
        <taxon>Autobranchia</taxon>
        <taxon>Heteroconchia</taxon>
        <taxon>Euheterodonta</taxon>
        <taxon>Imparidentia</taxon>
        <taxon>Neoheterodontei</taxon>
        <taxon>Myida</taxon>
        <taxon>Dreissenoidea</taxon>
        <taxon>Dreissenidae</taxon>
        <taxon>Dreissena</taxon>
    </lineage>
</organism>
<comment type="caution">
    <text evidence="1">The sequence shown here is derived from an EMBL/GenBank/DDBJ whole genome shotgun (WGS) entry which is preliminary data.</text>
</comment>
<accession>A0A9D4CP89</accession>
<name>A0A9D4CP89_DREPO</name>
<evidence type="ECO:0000313" key="2">
    <source>
        <dbReference type="Proteomes" id="UP000828390"/>
    </source>
</evidence>